<evidence type="ECO:0000313" key="3">
    <source>
        <dbReference type="Proteomes" id="UP000827133"/>
    </source>
</evidence>
<dbReference type="PANTHER" id="PTHR24148:SF73">
    <property type="entry name" value="HET DOMAIN PROTEIN (AFU_ORTHOLOGUE AFUA_8G01020)"/>
    <property type="match status" value="1"/>
</dbReference>
<protein>
    <recommendedName>
        <fullName evidence="1">Heterokaryon incompatibility domain-containing protein</fullName>
    </recommendedName>
</protein>
<dbReference type="InterPro" id="IPR052895">
    <property type="entry name" value="HetReg/Transcr_Mod"/>
</dbReference>
<accession>A0A9P8DCP0</accession>
<evidence type="ECO:0000259" key="1">
    <source>
        <dbReference type="Pfam" id="PF06985"/>
    </source>
</evidence>
<organism evidence="2 3">
    <name type="scientific">Fusarium musae</name>
    <dbReference type="NCBI Taxonomy" id="1042133"/>
    <lineage>
        <taxon>Eukaryota</taxon>
        <taxon>Fungi</taxon>
        <taxon>Dikarya</taxon>
        <taxon>Ascomycota</taxon>
        <taxon>Pezizomycotina</taxon>
        <taxon>Sordariomycetes</taxon>
        <taxon>Hypocreomycetidae</taxon>
        <taxon>Hypocreales</taxon>
        <taxon>Nectriaceae</taxon>
        <taxon>Fusarium</taxon>
    </lineage>
</organism>
<gene>
    <name evidence="2" type="ORF">J7337_007996</name>
</gene>
<dbReference type="Pfam" id="PF06985">
    <property type="entry name" value="HET"/>
    <property type="match status" value="1"/>
</dbReference>
<dbReference type="Proteomes" id="UP000827133">
    <property type="component" value="Unassembled WGS sequence"/>
</dbReference>
<proteinExistence type="predicted"/>
<dbReference type="EMBL" id="JAHBCI010000006">
    <property type="protein sequence ID" value="KAG9499540.1"/>
    <property type="molecule type" value="Genomic_DNA"/>
</dbReference>
<comment type="caution">
    <text evidence="2">The sequence shown here is derived from an EMBL/GenBank/DDBJ whole genome shotgun (WGS) entry which is preliminary data.</text>
</comment>
<dbReference type="KEGG" id="fmu:J7337_007996"/>
<dbReference type="RefSeq" id="XP_044678540.1">
    <property type="nucleotide sequence ID" value="XM_044825623.1"/>
</dbReference>
<dbReference type="AlphaFoldDB" id="A0A9P8DCP0"/>
<dbReference type="InterPro" id="IPR010730">
    <property type="entry name" value="HET"/>
</dbReference>
<name>A0A9P8DCP0_9HYPO</name>
<feature type="domain" description="Heterokaryon incompatibility" evidence="1">
    <location>
        <begin position="52"/>
        <end position="191"/>
    </location>
</feature>
<sequence>MSSNMFQCESLAHRDSFRLLHLEPSPNHSADLKGSLHHAILSDCGYDLIEPYTALSYVWGDVSQKGAIHLGDNAKEITASLEAALRDLRDKSRVCRIWADALCIDQSNNAEKGVQVALMGRIYTTAHHTVIHLGKSPPGFEKLFMDLRAQSQTTMHGNMSTLRRLSLTADEIDGMRRNLLSKPWFRRVWVF</sequence>
<dbReference type="PANTHER" id="PTHR24148">
    <property type="entry name" value="ANKYRIN REPEAT DOMAIN-CONTAINING PROTEIN 39 HOMOLOG-RELATED"/>
    <property type="match status" value="1"/>
</dbReference>
<dbReference type="GeneID" id="68315852"/>
<evidence type="ECO:0000313" key="2">
    <source>
        <dbReference type="EMBL" id="KAG9499540.1"/>
    </source>
</evidence>
<keyword evidence="3" id="KW-1185">Reference proteome</keyword>
<reference evidence="2" key="1">
    <citation type="journal article" date="2021" name="Mol. Plant Microbe Interact.">
        <title>Telomere to telomere genome assembly of Fusarium musae F31, causal agent of crown rot disease of banana.</title>
        <authorList>
            <person name="Degradi L."/>
            <person name="Tava V."/>
            <person name="Kunova A."/>
            <person name="Cortesi P."/>
            <person name="Saracchi M."/>
            <person name="Pasquali M."/>
        </authorList>
    </citation>
    <scope>NUCLEOTIDE SEQUENCE</scope>
    <source>
        <strain evidence="2">F31</strain>
    </source>
</reference>